<dbReference type="HOGENOM" id="CLU_2518115_0_0_9"/>
<accession>F0IBV9</accession>
<dbReference type="AlphaFoldDB" id="F0IBV9"/>
<dbReference type="PATRIC" id="fig|888810.3.peg.2251"/>
<gene>
    <name evidence="1" type="ORF">HMPREF9382_2294</name>
</gene>
<sequence>LFISLIEQEYDIIDREKTLTSLRTLQMYAIDIDKELMFPGDYGYKLSGDLFSGSSGVLLALETLGGKSWKNLFPLIPETLDQLL</sequence>
<organism evidence="1 2">
    <name type="scientific">Streptococcus sanguinis SK115</name>
    <dbReference type="NCBI Taxonomy" id="888810"/>
    <lineage>
        <taxon>Bacteria</taxon>
        <taxon>Bacillati</taxon>
        <taxon>Bacillota</taxon>
        <taxon>Bacilli</taxon>
        <taxon>Lactobacillales</taxon>
        <taxon>Streptococcaceae</taxon>
        <taxon>Streptococcus</taxon>
    </lineage>
</organism>
<evidence type="ECO:0000313" key="2">
    <source>
        <dbReference type="Proteomes" id="UP000003351"/>
    </source>
</evidence>
<evidence type="ECO:0000313" key="1">
    <source>
        <dbReference type="EMBL" id="EGD30700.1"/>
    </source>
</evidence>
<reference evidence="1 2" key="1">
    <citation type="submission" date="2011-02" db="EMBL/GenBank/DDBJ databases">
        <authorList>
            <person name="Muzny D."/>
            <person name="Qin X."/>
            <person name="Deng J."/>
            <person name="Jiang H."/>
            <person name="Liu Y."/>
            <person name="Qu J."/>
            <person name="Song X.-Z."/>
            <person name="Zhang L."/>
            <person name="Thornton R."/>
            <person name="Coyle M."/>
            <person name="Francisco L."/>
            <person name="Jackson L."/>
            <person name="Javaid M."/>
            <person name="Korchina V."/>
            <person name="Kovar C."/>
            <person name="Mata R."/>
            <person name="Mathew T."/>
            <person name="Ngo R."/>
            <person name="Nguyen L."/>
            <person name="Nguyen N."/>
            <person name="Okwuonu G."/>
            <person name="Ongeri F."/>
            <person name="Pham C."/>
            <person name="Simmons D."/>
            <person name="Wilczek-Boney K."/>
            <person name="Hale W."/>
            <person name="Jakkamsetti A."/>
            <person name="Pham P."/>
            <person name="Ruth R."/>
            <person name="San Lucas F."/>
            <person name="Warren J."/>
            <person name="Zhang J."/>
            <person name="Zhao Z."/>
            <person name="Zhou C."/>
            <person name="Zhu D."/>
            <person name="Lee S."/>
            <person name="Bess C."/>
            <person name="Blankenburg K."/>
            <person name="Forbes L."/>
            <person name="Fu Q."/>
            <person name="Gubbala S."/>
            <person name="Hirani K."/>
            <person name="Jayaseelan J.C."/>
            <person name="Lara F."/>
            <person name="Munidasa M."/>
            <person name="Palculict T."/>
            <person name="Patil S."/>
            <person name="Pu L.-L."/>
            <person name="Saada N."/>
            <person name="Tang L."/>
            <person name="Weissenberger G."/>
            <person name="Zhu Y."/>
            <person name="Hemphill L."/>
            <person name="Shang Y."/>
            <person name="Youmans B."/>
            <person name="Ayvaz T."/>
            <person name="Ross M."/>
            <person name="Santibanez J."/>
            <person name="Aqrawi P."/>
            <person name="Gross S."/>
            <person name="Joshi V."/>
            <person name="Fowler G."/>
            <person name="Nazareth L."/>
            <person name="Reid J."/>
            <person name="Worley K."/>
            <person name="Petrosino J."/>
            <person name="Highlander S."/>
            <person name="Gibbs R."/>
        </authorList>
    </citation>
    <scope>NUCLEOTIDE SEQUENCE [LARGE SCALE GENOMIC DNA]</scope>
    <source>
        <strain evidence="1 2">SK115</strain>
    </source>
</reference>
<protein>
    <submittedName>
        <fullName evidence="1">Uncharacterized protein</fullName>
    </submittedName>
</protein>
<dbReference type="Proteomes" id="UP000003351">
    <property type="component" value="Unassembled WGS sequence"/>
</dbReference>
<feature type="non-terminal residue" evidence="1">
    <location>
        <position position="1"/>
    </location>
</feature>
<dbReference type="RefSeq" id="WP_002908208.1">
    <property type="nucleotide sequence ID" value="NZ_GL872411.1"/>
</dbReference>
<proteinExistence type="predicted"/>
<name>F0IBV9_STRSA</name>
<dbReference type="EMBL" id="AEXW01000013">
    <property type="protein sequence ID" value="EGD30700.1"/>
    <property type="molecule type" value="Genomic_DNA"/>
</dbReference>
<comment type="caution">
    <text evidence="1">The sequence shown here is derived from an EMBL/GenBank/DDBJ whole genome shotgun (WGS) entry which is preliminary data.</text>
</comment>